<evidence type="ECO:0000313" key="3">
    <source>
        <dbReference type="Proteomes" id="UP000707356"/>
    </source>
</evidence>
<organism evidence="2 3">
    <name type="scientific">Pegethrix bostrychoides GSE-TBD4-15B</name>
    <dbReference type="NCBI Taxonomy" id="2839662"/>
    <lineage>
        <taxon>Bacteria</taxon>
        <taxon>Bacillati</taxon>
        <taxon>Cyanobacteriota</taxon>
        <taxon>Cyanophyceae</taxon>
        <taxon>Oculatellales</taxon>
        <taxon>Oculatellaceae</taxon>
        <taxon>Pegethrix</taxon>
    </lineage>
</organism>
<accession>A0A951P7U9</accession>
<name>A0A951P7U9_9CYAN</name>
<comment type="caution">
    <text evidence="2">The sequence shown here is derived from an EMBL/GenBank/DDBJ whole genome shotgun (WGS) entry which is preliminary data.</text>
</comment>
<gene>
    <name evidence="2" type="ORF">KME07_02205</name>
</gene>
<protein>
    <submittedName>
        <fullName evidence="2">Uncharacterized protein</fullName>
    </submittedName>
</protein>
<sequence>MSKIIQEVFPELIWNDELEAKAARDRRAVELQAQGYICVYENLFTVAGHRVFLLKASRPEPVEKLASNRRDRSAPRPKRSRPPQAFEER</sequence>
<evidence type="ECO:0000313" key="2">
    <source>
        <dbReference type="EMBL" id="MBW4464238.1"/>
    </source>
</evidence>
<reference evidence="2" key="2">
    <citation type="journal article" date="2022" name="Microbiol. Resour. Announc.">
        <title>Metagenome Sequencing to Explore Phylogenomics of Terrestrial Cyanobacteria.</title>
        <authorList>
            <person name="Ward R.D."/>
            <person name="Stajich J.E."/>
            <person name="Johansen J.R."/>
            <person name="Huntemann M."/>
            <person name="Clum A."/>
            <person name="Foster B."/>
            <person name="Foster B."/>
            <person name="Roux S."/>
            <person name="Palaniappan K."/>
            <person name="Varghese N."/>
            <person name="Mukherjee S."/>
            <person name="Reddy T.B.K."/>
            <person name="Daum C."/>
            <person name="Copeland A."/>
            <person name="Chen I.A."/>
            <person name="Ivanova N.N."/>
            <person name="Kyrpides N.C."/>
            <person name="Shapiro N."/>
            <person name="Eloe-Fadrosh E.A."/>
            <person name="Pietrasiak N."/>
        </authorList>
    </citation>
    <scope>NUCLEOTIDE SEQUENCE</scope>
    <source>
        <strain evidence="2">GSE-TBD4-15B</strain>
    </source>
</reference>
<dbReference type="EMBL" id="JAHHHV010000009">
    <property type="protein sequence ID" value="MBW4464238.1"/>
    <property type="molecule type" value="Genomic_DNA"/>
</dbReference>
<feature type="region of interest" description="Disordered" evidence="1">
    <location>
        <begin position="63"/>
        <end position="89"/>
    </location>
</feature>
<evidence type="ECO:0000256" key="1">
    <source>
        <dbReference type="SAM" id="MobiDB-lite"/>
    </source>
</evidence>
<proteinExistence type="predicted"/>
<feature type="compositionally biased region" description="Basic and acidic residues" evidence="1">
    <location>
        <begin position="63"/>
        <end position="74"/>
    </location>
</feature>
<dbReference type="AlphaFoldDB" id="A0A951P7U9"/>
<reference evidence="2" key="1">
    <citation type="submission" date="2021-05" db="EMBL/GenBank/DDBJ databases">
        <authorList>
            <person name="Pietrasiak N."/>
            <person name="Ward R."/>
            <person name="Stajich J.E."/>
            <person name="Kurbessoian T."/>
        </authorList>
    </citation>
    <scope>NUCLEOTIDE SEQUENCE</scope>
    <source>
        <strain evidence="2">GSE-TBD4-15B</strain>
    </source>
</reference>
<dbReference type="Proteomes" id="UP000707356">
    <property type="component" value="Unassembled WGS sequence"/>
</dbReference>